<feature type="compositionally biased region" description="Polar residues" evidence="1">
    <location>
        <begin position="63"/>
        <end position="72"/>
    </location>
</feature>
<protein>
    <recommendedName>
        <fullName evidence="4">Nucleoporin Nup54 alpha-helical domain-containing protein</fullName>
    </recommendedName>
</protein>
<proteinExistence type="predicted"/>
<reference evidence="2" key="1">
    <citation type="submission" date="2016-04" db="EMBL/GenBank/DDBJ databases">
        <authorList>
            <person name="Evans L.H."/>
            <person name="Alamgir A."/>
            <person name="Owens N."/>
            <person name="Weber N.D."/>
            <person name="Virtaneva K."/>
            <person name="Barbian K."/>
            <person name="Babar A."/>
            <person name="Rosenke K."/>
        </authorList>
    </citation>
    <scope>NUCLEOTIDE SEQUENCE [LARGE SCALE GENOMIC DNA]</scope>
    <source>
        <strain evidence="2">CBS 101.48</strain>
    </source>
</reference>
<evidence type="ECO:0000313" key="3">
    <source>
        <dbReference type="Proteomes" id="UP000078561"/>
    </source>
</evidence>
<feature type="region of interest" description="Disordered" evidence="1">
    <location>
        <begin position="63"/>
        <end position="107"/>
    </location>
</feature>
<evidence type="ECO:0008006" key="4">
    <source>
        <dbReference type="Google" id="ProtNLM"/>
    </source>
</evidence>
<dbReference type="GO" id="GO:0006607">
    <property type="term" value="P:NLS-bearing protein import into nucleus"/>
    <property type="evidence" value="ECO:0007669"/>
    <property type="project" value="TreeGrafter"/>
</dbReference>
<dbReference type="PANTHER" id="PTHR13000">
    <property type="entry name" value="NUCLEOPORIN P54"/>
    <property type="match status" value="1"/>
</dbReference>
<dbReference type="Proteomes" id="UP000078561">
    <property type="component" value="Unassembled WGS sequence"/>
</dbReference>
<dbReference type="GO" id="GO:0036228">
    <property type="term" value="P:protein localization to nuclear inner membrane"/>
    <property type="evidence" value="ECO:0007669"/>
    <property type="project" value="TreeGrafter"/>
</dbReference>
<dbReference type="GO" id="GO:0006999">
    <property type="term" value="P:nuclear pore organization"/>
    <property type="evidence" value="ECO:0007669"/>
    <property type="project" value="TreeGrafter"/>
</dbReference>
<dbReference type="GO" id="GO:0044613">
    <property type="term" value="C:nuclear pore central transport channel"/>
    <property type="evidence" value="ECO:0007669"/>
    <property type="project" value="TreeGrafter"/>
</dbReference>
<name>A0A168QWS2_ABSGL</name>
<dbReference type="InterPro" id="IPR025574">
    <property type="entry name" value="Nucleoporin_FG_rpt"/>
</dbReference>
<dbReference type="OrthoDB" id="6162375at2759"/>
<evidence type="ECO:0000256" key="1">
    <source>
        <dbReference type="SAM" id="MobiDB-lite"/>
    </source>
</evidence>
<dbReference type="InterPro" id="IPR024864">
    <property type="entry name" value="Nup54/Nup57/Nup44"/>
</dbReference>
<dbReference type="PANTHER" id="PTHR13000:SF0">
    <property type="entry name" value="NUCLEOPORIN P54"/>
    <property type="match status" value="1"/>
</dbReference>
<dbReference type="Pfam" id="PF13634">
    <property type="entry name" value="Nucleoporin_FG"/>
    <property type="match status" value="2"/>
</dbReference>
<dbReference type="AlphaFoldDB" id="A0A168QWS2"/>
<feature type="compositionally biased region" description="Polar residues" evidence="1">
    <location>
        <begin position="79"/>
        <end position="103"/>
    </location>
</feature>
<evidence type="ECO:0000313" key="2">
    <source>
        <dbReference type="EMBL" id="SAM05692.1"/>
    </source>
</evidence>
<keyword evidence="3" id="KW-1185">Reference proteome</keyword>
<gene>
    <name evidence="2" type="primary">ABSGL_11567.1 scaffold 12295</name>
</gene>
<dbReference type="GO" id="GO:0017056">
    <property type="term" value="F:structural constituent of nuclear pore"/>
    <property type="evidence" value="ECO:0007669"/>
    <property type="project" value="TreeGrafter"/>
</dbReference>
<dbReference type="STRING" id="4829.A0A168QWS2"/>
<dbReference type="EMBL" id="LT554468">
    <property type="protein sequence ID" value="SAM05692.1"/>
    <property type="molecule type" value="Genomic_DNA"/>
</dbReference>
<sequence length="286" mass="30210">MFGQQAATTASATPFGSMAPQSGGFSFGGTSNASTTPSLFGSTSTAATPSLFGSTSTATTPSLFGSTSTAATPSFGAPATSQPQQQPGAFGTNTLFGGSSQPNAGAASVSAAPSLFGANRTTPTNTFGGANSMFGNSAFNTTSNSNTFGTNTANTSSSLFGSTANKPTTTFGFSSTGSTFGANQQNMNNMTPQQRDKMIYELLLQRNKEELEQKGQRTLNDITPENIWQSLALMKSWWDPESPNCRFKTYFYNMVPANEVHLYQRPANQDQKAWDEAQKKNPDPTW</sequence>
<organism evidence="2">
    <name type="scientific">Absidia glauca</name>
    <name type="common">Pin mould</name>
    <dbReference type="NCBI Taxonomy" id="4829"/>
    <lineage>
        <taxon>Eukaryota</taxon>
        <taxon>Fungi</taxon>
        <taxon>Fungi incertae sedis</taxon>
        <taxon>Mucoromycota</taxon>
        <taxon>Mucoromycotina</taxon>
        <taxon>Mucoromycetes</taxon>
        <taxon>Mucorales</taxon>
        <taxon>Cunninghamellaceae</taxon>
        <taxon>Absidia</taxon>
    </lineage>
</organism>
<dbReference type="InParanoid" id="A0A168QWS2"/>
<accession>A0A168QWS2</accession>